<reference evidence="2" key="1">
    <citation type="submission" date="2019-08" db="EMBL/GenBank/DDBJ databases">
        <authorList>
            <person name="Kucharzyk K."/>
            <person name="Murdoch R.W."/>
            <person name="Higgins S."/>
            <person name="Loffler F."/>
        </authorList>
    </citation>
    <scope>NUCLEOTIDE SEQUENCE</scope>
</reference>
<accession>A0A644ZSZ1</accession>
<feature type="region of interest" description="Disordered" evidence="1">
    <location>
        <begin position="132"/>
        <end position="155"/>
    </location>
</feature>
<gene>
    <name evidence="2" type="ORF">SDC9_90543</name>
</gene>
<evidence type="ECO:0000313" key="2">
    <source>
        <dbReference type="EMBL" id="MPM43866.1"/>
    </source>
</evidence>
<feature type="compositionally biased region" description="Polar residues" evidence="1">
    <location>
        <begin position="25"/>
        <end position="45"/>
    </location>
</feature>
<dbReference type="EMBL" id="VSSQ01010263">
    <property type="protein sequence ID" value="MPM43866.1"/>
    <property type="molecule type" value="Genomic_DNA"/>
</dbReference>
<comment type="caution">
    <text evidence="2">The sequence shown here is derived from an EMBL/GenBank/DDBJ whole genome shotgun (WGS) entry which is preliminary data.</text>
</comment>
<evidence type="ECO:0000256" key="1">
    <source>
        <dbReference type="SAM" id="MobiDB-lite"/>
    </source>
</evidence>
<organism evidence="2">
    <name type="scientific">bioreactor metagenome</name>
    <dbReference type="NCBI Taxonomy" id="1076179"/>
    <lineage>
        <taxon>unclassified sequences</taxon>
        <taxon>metagenomes</taxon>
        <taxon>ecological metagenomes</taxon>
    </lineage>
</organism>
<proteinExistence type="predicted"/>
<feature type="region of interest" description="Disordered" evidence="1">
    <location>
        <begin position="1"/>
        <end position="45"/>
    </location>
</feature>
<name>A0A644ZSZ1_9ZZZZ</name>
<dbReference type="AlphaFoldDB" id="A0A644ZSZ1"/>
<protein>
    <submittedName>
        <fullName evidence="2">Uncharacterized protein</fullName>
    </submittedName>
</protein>
<sequence>MSTLSVLTSSSGSSASTCSPTSFSQRETVPSVTDSPRAGSTTSVASPADAGLLVGAGSLGVGASSACSTAPGAAVCSTPSVAGAVDCSDASPMTASTAPTGATSSSLYLISSRTPDAGEGISVSTLSVLTSSKGSSASTCSPTSLSQRETVPSVTLSPRAGRVTSVDMGKALLRNAGGTSL</sequence>
<feature type="compositionally biased region" description="Low complexity" evidence="1">
    <location>
        <begin position="1"/>
        <end position="24"/>
    </location>
</feature>
<feature type="compositionally biased region" description="Low complexity" evidence="1">
    <location>
        <begin position="132"/>
        <end position="146"/>
    </location>
</feature>